<comment type="caution">
    <text evidence="1">The sequence shown here is derived from an EMBL/GenBank/DDBJ whole genome shotgun (WGS) entry which is preliminary data.</text>
</comment>
<accession>A0A9D2C9E4</accession>
<dbReference type="Pfam" id="PF14136">
    <property type="entry name" value="DUF4303"/>
    <property type="match status" value="1"/>
</dbReference>
<gene>
    <name evidence="1" type="ORF">H9830_12725</name>
</gene>
<dbReference type="AlphaFoldDB" id="A0A9D2C9E4"/>
<organism evidence="1 2">
    <name type="scientific">Candidatus Agrococcus pullicola</name>
    <dbReference type="NCBI Taxonomy" id="2838429"/>
    <lineage>
        <taxon>Bacteria</taxon>
        <taxon>Bacillati</taxon>
        <taxon>Actinomycetota</taxon>
        <taxon>Actinomycetes</taxon>
        <taxon>Micrococcales</taxon>
        <taxon>Microbacteriaceae</taxon>
        <taxon>Agrococcus</taxon>
    </lineage>
</organism>
<protein>
    <submittedName>
        <fullName evidence="1">DUF4303 domain-containing protein</fullName>
    </submittedName>
</protein>
<dbReference type="EMBL" id="DXDC01000384">
    <property type="protein sequence ID" value="HIY67126.1"/>
    <property type="molecule type" value="Genomic_DNA"/>
</dbReference>
<dbReference type="Proteomes" id="UP000824005">
    <property type="component" value="Unassembled WGS sequence"/>
</dbReference>
<sequence length="177" mass="19673">MTLHDTFVQEFETAFVLLTKGYAPEEIAGLGVHSDTDASGLVFAAHSKSDELEQLAAYPEFPSDAIWSIGDWDIHLAQEDSRSGPQDHVNDALDRAAADLGDDIHALRALVWGSIVDAMATLHQRGFFDQWPESVRAFMVMDGSLDGHEVYAWHTRFNGEEKLSKLPTFLEIEGDRV</sequence>
<name>A0A9D2C9E4_9MICO</name>
<reference evidence="1" key="1">
    <citation type="journal article" date="2021" name="PeerJ">
        <title>Extensive microbial diversity within the chicken gut microbiome revealed by metagenomics and culture.</title>
        <authorList>
            <person name="Gilroy R."/>
            <person name="Ravi A."/>
            <person name="Getino M."/>
            <person name="Pursley I."/>
            <person name="Horton D.L."/>
            <person name="Alikhan N.F."/>
            <person name="Baker D."/>
            <person name="Gharbi K."/>
            <person name="Hall N."/>
            <person name="Watson M."/>
            <person name="Adriaenssens E.M."/>
            <person name="Foster-Nyarko E."/>
            <person name="Jarju S."/>
            <person name="Secka A."/>
            <person name="Antonio M."/>
            <person name="Oren A."/>
            <person name="Chaudhuri R.R."/>
            <person name="La Ragione R."/>
            <person name="Hildebrand F."/>
            <person name="Pallen M.J."/>
        </authorList>
    </citation>
    <scope>NUCLEOTIDE SEQUENCE</scope>
    <source>
        <strain evidence="1">ChiGjej1B1-98</strain>
    </source>
</reference>
<reference evidence="1" key="2">
    <citation type="submission" date="2021-04" db="EMBL/GenBank/DDBJ databases">
        <authorList>
            <person name="Gilroy R."/>
        </authorList>
    </citation>
    <scope>NUCLEOTIDE SEQUENCE</scope>
    <source>
        <strain evidence="1">ChiGjej1B1-98</strain>
    </source>
</reference>
<evidence type="ECO:0000313" key="2">
    <source>
        <dbReference type="Proteomes" id="UP000824005"/>
    </source>
</evidence>
<evidence type="ECO:0000313" key="1">
    <source>
        <dbReference type="EMBL" id="HIY67126.1"/>
    </source>
</evidence>
<dbReference type="InterPro" id="IPR025409">
    <property type="entry name" value="DUF4303"/>
</dbReference>
<proteinExistence type="predicted"/>